<evidence type="ECO:0000313" key="3">
    <source>
        <dbReference type="Proteomes" id="UP001604277"/>
    </source>
</evidence>
<accession>A0ABD1VHS7</accession>
<organism evidence="2 3">
    <name type="scientific">Forsythia ovata</name>
    <dbReference type="NCBI Taxonomy" id="205694"/>
    <lineage>
        <taxon>Eukaryota</taxon>
        <taxon>Viridiplantae</taxon>
        <taxon>Streptophyta</taxon>
        <taxon>Embryophyta</taxon>
        <taxon>Tracheophyta</taxon>
        <taxon>Spermatophyta</taxon>
        <taxon>Magnoliopsida</taxon>
        <taxon>eudicotyledons</taxon>
        <taxon>Gunneridae</taxon>
        <taxon>Pentapetalae</taxon>
        <taxon>asterids</taxon>
        <taxon>lamiids</taxon>
        <taxon>Lamiales</taxon>
        <taxon>Oleaceae</taxon>
        <taxon>Forsythieae</taxon>
        <taxon>Forsythia</taxon>
    </lineage>
</organism>
<evidence type="ECO:0000256" key="1">
    <source>
        <dbReference type="SAM" id="MobiDB-lite"/>
    </source>
</evidence>
<gene>
    <name evidence="2" type="ORF">Fot_18301</name>
</gene>
<dbReference type="Proteomes" id="UP001604277">
    <property type="component" value="Unassembled WGS sequence"/>
</dbReference>
<keyword evidence="3" id="KW-1185">Reference proteome</keyword>
<proteinExistence type="predicted"/>
<evidence type="ECO:0000313" key="2">
    <source>
        <dbReference type="EMBL" id="KAL2536910.1"/>
    </source>
</evidence>
<reference evidence="3" key="1">
    <citation type="submission" date="2024-07" db="EMBL/GenBank/DDBJ databases">
        <title>Two chromosome-level genome assemblies of Korean endemic species Abeliophyllum distichum and Forsythia ovata (Oleaceae).</title>
        <authorList>
            <person name="Jang H."/>
        </authorList>
    </citation>
    <scope>NUCLEOTIDE SEQUENCE [LARGE SCALE GENOMIC DNA]</scope>
</reference>
<comment type="caution">
    <text evidence="2">The sequence shown here is derived from an EMBL/GenBank/DDBJ whole genome shotgun (WGS) entry which is preliminary data.</text>
</comment>
<protein>
    <submittedName>
        <fullName evidence="2">Uncharacterized protein</fullName>
    </submittedName>
</protein>
<feature type="region of interest" description="Disordered" evidence="1">
    <location>
        <begin position="28"/>
        <end position="49"/>
    </location>
</feature>
<dbReference type="AlphaFoldDB" id="A0ABD1VHS7"/>
<name>A0ABD1VHS7_9LAMI</name>
<dbReference type="EMBL" id="JBFOLJ010000005">
    <property type="protein sequence ID" value="KAL2536910.1"/>
    <property type="molecule type" value="Genomic_DNA"/>
</dbReference>
<sequence length="110" mass="12633">MEKIFDSDAELLEEKIVKQLEEKKDAVKRWTTTPKHANPSPYANPPPPDHYCSFLNSLIPTTRTRGHRNGNGSTILSSQARNQFIEQLVYEYKRRGCNEQVEHGSLKHIA</sequence>